<evidence type="ECO:0000313" key="2">
    <source>
        <dbReference type="Proteomes" id="UP001235064"/>
    </source>
</evidence>
<proteinExistence type="predicted"/>
<sequence>MAEADSLAAEALSRLADDADHRDAERTLRAAAWTDVGAGDWAFVLGAPSVRLVARISPFDPVGPFTAALYRKAAGTRRVPRLYGHRRLAGGGDLQLMERLEGVSDEDAAAFRRRIVAGDADLHDLITAVRRIHDEALRTLPWCGPLDLNPGNVMRSAAGTLVLLDPFYADGPNLYRTAAEHPEIVVERIREEERRFITDIPLTASGPWEPGAQDALRAGLAAADARLRRA</sequence>
<evidence type="ECO:0000313" key="1">
    <source>
        <dbReference type="EMBL" id="MDL9980533.1"/>
    </source>
</evidence>
<dbReference type="InterPro" id="IPR011009">
    <property type="entry name" value="Kinase-like_dom_sf"/>
</dbReference>
<dbReference type="RefSeq" id="WP_286289481.1">
    <property type="nucleotide sequence ID" value="NZ_JASXSZ010000004.1"/>
</dbReference>
<reference evidence="1 2" key="1">
    <citation type="submission" date="2023-06" db="EMBL/GenBank/DDBJ databases">
        <title>Microbacterium sp. nov., isolated from a waste landfill.</title>
        <authorList>
            <person name="Wen W."/>
        </authorList>
    </citation>
    <scope>NUCLEOTIDE SEQUENCE [LARGE SCALE GENOMIC DNA]</scope>
    <source>
        <strain evidence="1 2">ASV49</strain>
    </source>
</reference>
<organism evidence="1 2">
    <name type="scientific">Microbacterium candidum</name>
    <dbReference type="NCBI Taxonomy" id="3041922"/>
    <lineage>
        <taxon>Bacteria</taxon>
        <taxon>Bacillati</taxon>
        <taxon>Actinomycetota</taxon>
        <taxon>Actinomycetes</taxon>
        <taxon>Micrococcales</taxon>
        <taxon>Microbacteriaceae</taxon>
        <taxon>Microbacterium</taxon>
    </lineage>
</organism>
<dbReference type="SUPFAM" id="SSF56112">
    <property type="entry name" value="Protein kinase-like (PK-like)"/>
    <property type="match status" value="1"/>
</dbReference>
<accession>A0ABT7N1H3</accession>
<comment type="caution">
    <text evidence="1">The sequence shown here is derived from an EMBL/GenBank/DDBJ whole genome shotgun (WGS) entry which is preliminary data.</text>
</comment>
<dbReference type="EMBL" id="JASXSZ010000004">
    <property type="protein sequence ID" value="MDL9980533.1"/>
    <property type="molecule type" value="Genomic_DNA"/>
</dbReference>
<dbReference type="Proteomes" id="UP001235064">
    <property type="component" value="Unassembled WGS sequence"/>
</dbReference>
<protein>
    <submittedName>
        <fullName evidence="1">Uncharacterized protein</fullName>
    </submittedName>
</protein>
<gene>
    <name evidence="1" type="ORF">QSV35_14415</name>
</gene>
<keyword evidence="2" id="KW-1185">Reference proteome</keyword>
<name>A0ABT7N1H3_9MICO</name>